<proteinExistence type="predicted"/>
<evidence type="ECO:0000313" key="1">
    <source>
        <dbReference type="EMBL" id="GBL84931.1"/>
    </source>
</evidence>
<keyword evidence="2" id="KW-1185">Reference proteome</keyword>
<gene>
    <name evidence="1" type="ORF">AVEN_104923_1</name>
</gene>
<protein>
    <submittedName>
        <fullName evidence="1">Uncharacterized protein</fullName>
    </submittedName>
</protein>
<dbReference type="Proteomes" id="UP000499080">
    <property type="component" value="Unassembled WGS sequence"/>
</dbReference>
<dbReference type="EMBL" id="BGPR01158010">
    <property type="protein sequence ID" value="GBL84931.1"/>
    <property type="molecule type" value="Genomic_DNA"/>
</dbReference>
<feature type="non-terminal residue" evidence="1">
    <location>
        <position position="1"/>
    </location>
</feature>
<accession>A0A4Y2AXZ1</accession>
<name>A0A4Y2AXZ1_ARAVE</name>
<comment type="caution">
    <text evidence="1">The sequence shown here is derived from an EMBL/GenBank/DDBJ whole genome shotgun (WGS) entry which is preliminary data.</text>
</comment>
<sequence>FLFEIVIVGCSLSENGTFGRPETALSDNGAVYQTTGLKVYGHLMDPGLLKHADKNGARTGQDQIAQQFSWYPLPHLLQSNF</sequence>
<evidence type="ECO:0000313" key="2">
    <source>
        <dbReference type="Proteomes" id="UP000499080"/>
    </source>
</evidence>
<dbReference type="AlphaFoldDB" id="A0A4Y2AXZ1"/>
<reference evidence="1 2" key="1">
    <citation type="journal article" date="2019" name="Sci. Rep.">
        <title>Orb-weaving spider Araneus ventricosus genome elucidates the spidroin gene catalogue.</title>
        <authorList>
            <person name="Kono N."/>
            <person name="Nakamura H."/>
            <person name="Ohtoshi R."/>
            <person name="Moran D.A.P."/>
            <person name="Shinohara A."/>
            <person name="Yoshida Y."/>
            <person name="Fujiwara M."/>
            <person name="Mori M."/>
            <person name="Tomita M."/>
            <person name="Arakawa K."/>
        </authorList>
    </citation>
    <scope>NUCLEOTIDE SEQUENCE [LARGE SCALE GENOMIC DNA]</scope>
</reference>
<organism evidence="1 2">
    <name type="scientific">Araneus ventricosus</name>
    <name type="common">Orbweaver spider</name>
    <name type="synonym">Epeira ventricosa</name>
    <dbReference type="NCBI Taxonomy" id="182803"/>
    <lineage>
        <taxon>Eukaryota</taxon>
        <taxon>Metazoa</taxon>
        <taxon>Ecdysozoa</taxon>
        <taxon>Arthropoda</taxon>
        <taxon>Chelicerata</taxon>
        <taxon>Arachnida</taxon>
        <taxon>Araneae</taxon>
        <taxon>Araneomorphae</taxon>
        <taxon>Entelegynae</taxon>
        <taxon>Araneoidea</taxon>
        <taxon>Araneidae</taxon>
        <taxon>Araneus</taxon>
    </lineage>
</organism>